<evidence type="ECO:0000313" key="15">
    <source>
        <dbReference type="Proteomes" id="UP000012019"/>
    </source>
</evidence>
<feature type="domain" description="Aminotransferase class V" evidence="13">
    <location>
        <begin position="5"/>
        <end position="363"/>
    </location>
</feature>
<dbReference type="GO" id="GO:0051536">
    <property type="term" value="F:iron-sulfur cluster binding"/>
    <property type="evidence" value="ECO:0007669"/>
    <property type="project" value="UniProtKB-KW"/>
</dbReference>
<evidence type="ECO:0000256" key="9">
    <source>
        <dbReference type="ARBA" id="ARBA00023014"/>
    </source>
</evidence>
<evidence type="ECO:0000256" key="10">
    <source>
        <dbReference type="ARBA" id="ARBA00023231"/>
    </source>
</evidence>
<dbReference type="Proteomes" id="UP000012019">
    <property type="component" value="Unassembled WGS sequence"/>
</dbReference>
<dbReference type="EMBL" id="APHR01000051">
    <property type="protein sequence ID" value="EMR12570.1"/>
    <property type="molecule type" value="Genomic_DNA"/>
</dbReference>
<organism evidence="14 15">
    <name type="scientific">Methylophaga lonarensis MPL</name>
    <dbReference type="NCBI Taxonomy" id="1286106"/>
    <lineage>
        <taxon>Bacteria</taxon>
        <taxon>Pseudomonadati</taxon>
        <taxon>Pseudomonadota</taxon>
        <taxon>Gammaproteobacteria</taxon>
        <taxon>Thiotrichales</taxon>
        <taxon>Piscirickettsiaceae</taxon>
        <taxon>Methylophaga</taxon>
    </lineage>
</organism>
<dbReference type="Pfam" id="PF00266">
    <property type="entry name" value="Aminotran_5"/>
    <property type="match status" value="1"/>
</dbReference>
<evidence type="ECO:0000256" key="11">
    <source>
        <dbReference type="ARBA" id="ARBA00031911"/>
    </source>
</evidence>
<keyword evidence="15" id="KW-1185">Reference proteome</keyword>
<dbReference type="GO" id="GO:0046872">
    <property type="term" value="F:metal ion binding"/>
    <property type="evidence" value="ECO:0007669"/>
    <property type="project" value="UniProtKB-KW"/>
</dbReference>
<dbReference type="InterPro" id="IPR015424">
    <property type="entry name" value="PyrdxlP-dep_Trfase"/>
</dbReference>
<dbReference type="Gene3D" id="3.90.1150.10">
    <property type="entry name" value="Aspartate Aminotransferase, domain 1"/>
    <property type="match status" value="1"/>
</dbReference>
<evidence type="ECO:0000256" key="12">
    <source>
        <dbReference type="ARBA" id="ARBA00050776"/>
    </source>
</evidence>
<dbReference type="InterPro" id="IPR000192">
    <property type="entry name" value="Aminotrans_V_dom"/>
</dbReference>
<name>M7PF88_9GAMM</name>
<sequence>MAFSYLDHNAGTGLSEGVLDAMMPYLRQQQGNPSSSHRFGRFGKSAMDTARQQVADLVNVEPAQVIFTSGGTESNNQVFAGLREQFSDGELLINPTEHPAVLEPVYRLQKHGFTVLKMPVSDQGVVAVEAAQTMMSPQTRLVSVMLANNETGSLQPVATLAALCKQRQIPMHTDAVQAVGKIPVDFRQLGVQLMSLSAHKMGGPKGIGALIVDKSIDWPAFILGGGQEDDHRSGTENVAAIVGFGVAADHARQTLEHYDKHCRELRDTLEQRLKVLPGVTIFAEHAERLPNTVFFALQGYDSDSLLMALDRQGFSVSSGSACGTGQQTPSHVLTAMGIDDLTALGAVRVSVSADNTIDEIERLAEAIAKEANRFSHLMNR</sequence>
<gene>
    <name evidence="14" type="ORF">MPL1_09467</name>
</gene>
<keyword evidence="8" id="KW-0408">Iron</keyword>
<evidence type="ECO:0000256" key="8">
    <source>
        <dbReference type="ARBA" id="ARBA00023004"/>
    </source>
</evidence>
<comment type="cofactor">
    <cofactor evidence="1">
        <name>pyridoxal 5'-phosphate</name>
        <dbReference type="ChEBI" id="CHEBI:597326"/>
    </cofactor>
</comment>
<accession>M7PF88</accession>
<dbReference type="eggNOG" id="COG1104">
    <property type="taxonomic scope" value="Bacteria"/>
</dbReference>
<dbReference type="STRING" id="1286106.MPL1_09467"/>
<dbReference type="AlphaFoldDB" id="M7PF88"/>
<evidence type="ECO:0000256" key="5">
    <source>
        <dbReference type="ARBA" id="ARBA00022679"/>
    </source>
</evidence>
<dbReference type="InterPro" id="IPR016454">
    <property type="entry name" value="Cysteine_dSase"/>
</dbReference>
<proteinExistence type="inferred from homology"/>
<dbReference type="FunFam" id="3.40.640.10:FF:000084">
    <property type="entry name" value="IscS-like cysteine desulfurase"/>
    <property type="match status" value="1"/>
</dbReference>
<keyword evidence="10" id="KW-0535">Nitrogen fixation</keyword>
<dbReference type="RefSeq" id="WP_009726863.1">
    <property type="nucleotide sequence ID" value="NZ_APHR01000051.1"/>
</dbReference>
<dbReference type="GO" id="GO:0031071">
    <property type="term" value="F:cysteine desulfurase activity"/>
    <property type="evidence" value="ECO:0007669"/>
    <property type="project" value="UniProtKB-EC"/>
</dbReference>
<dbReference type="InterPro" id="IPR015421">
    <property type="entry name" value="PyrdxlP-dep_Trfase_major"/>
</dbReference>
<keyword evidence="5" id="KW-0808">Transferase</keyword>
<keyword evidence="6" id="KW-0479">Metal-binding</keyword>
<dbReference type="PIRSF" id="PIRSF005572">
    <property type="entry name" value="NifS"/>
    <property type="match status" value="1"/>
</dbReference>
<dbReference type="PATRIC" id="fig|1286106.3.peg.1900"/>
<comment type="catalytic activity">
    <reaction evidence="12">
        <text>(sulfur carrier)-H + L-cysteine = (sulfur carrier)-SH + L-alanine</text>
        <dbReference type="Rhea" id="RHEA:43892"/>
        <dbReference type="Rhea" id="RHEA-COMP:14737"/>
        <dbReference type="Rhea" id="RHEA-COMP:14739"/>
        <dbReference type="ChEBI" id="CHEBI:29917"/>
        <dbReference type="ChEBI" id="CHEBI:35235"/>
        <dbReference type="ChEBI" id="CHEBI:57972"/>
        <dbReference type="ChEBI" id="CHEBI:64428"/>
        <dbReference type="EC" id="2.8.1.7"/>
    </reaction>
</comment>
<evidence type="ECO:0000256" key="1">
    <source>
        <dbReference type="ARBA" id="ARBA00001933"/>
    </source>
</evidence>
<evidence type="ECO:0000259" key="13">
    <source>
        <dbReference type="Pfam" id="PF00266"/>
    </source>
</evidence>
<keyword evidence="9" id="KW-0411">Iron-sulfur</keyword>
<dbReference type="Gene3D" id="1.10.260.50">
    <property type="match status" value="1"/>
</dbReference>
<evidence type="ECO:0000256" key="3">
    <source>
        <dbReference type="ARBA" id="ARBA00006490"/>
    </source>
</evidence>
<protein>
    <recommendedName>
        <fullName evidence="4">cysteine desulfurase</fullName>
        <ecNumber evidence="4">2.8.1.7</ecNumber>
    </recommendedName>
    <alternativeName>
        <fullName evidence="11">Nitrogenase metalloclusters biosynthesis protein NifS</fullName>
    </alternativeName>
</protein>
<evidence type="ECO:0000256" key="4">
    <source>
        <dbReference type="ARBA" id="ARBA00012239"/>
    </source>
</evidence>
<reference evidence="14 15" key="1">
    <citation type="journal article" date="2013" name="Genome Announc.">
        <title>Draft Genome Sequence of Methylophaga lonarensis MPLT, a Haloalkaliphilic (Non-Methane-Utilizing) Methylotroph.</title>
        <authorList>
            <person name="Shetty S.A."/>
            <person name="Marathe N.P."/>
            <person name="Munot H."/>
            <person name="Antony C.P."/>
            <person name="Dhotre D.P."/>
            <person name="Murrell J.C."/>
            <person name="Shouche Y.S."/>
        </authorList>
    </citation>
    <scope>NUCLEOTIDE SEQUENCE [LARGE SCALE GENOMIC DNA]</scope>
    <source>
        <strain evidence="14 15">MPL</strain>
    </source>
</reference>
<dbReference type="OrthoDB" id="9808002at2"/>
<dbReference type="SUPFAM" id="SSF53383">
    <property type="entry name" value="PLP-dependent transferases"/>
    <property type="match status" value="1"/>
</dbReference>
<comment type="caution">
    <text evidence="14">The sequence shown here is derived from an EMBL/GenBank/DDBJ whole genome shotgun (WGS) entry which is preliminary data.</text>
</comment>
<evidence type="ECO:0000313" key="14">
    <source>
        <dbReference type="EMBL" id="EMR12570.1"/>
    </source>
</evidence>
<evidence type="ECO:0000256" key="6">
    <source>
        <dbReference type="ARBA" id="ARBA00022723"/>
    </source>
</evidence>
<dbReference type="EC" id="2.8.1.7" evidence="4"/>
<keyword evidence="7" id="KW-0663">Pyridoxal phosphate</keyword>
<evidence type="ECO:0000256" key="2">
    <source>
        <dbReference type="ARBA" id="ARBA00003120"/>
    </source>
</evidence>
<dbReference type="InterPro" id="IPR015422">
    <property type="entry name" value="PyrdxlP-dep_Trfase_small"/>
</dbReference>
<evidence type="ECO:0000256" key="7">
    <source>
        <dbReference type="ARBA" id="ARBA00022898"/>
    </source>
</evidence>
<dbReference type="Gene3D" id="3.40.640.10">
    <property type="entry name" value="Type I PLP-dependent aspartate aminotransferase-like (Major domain)"/>
    <property type="match status" value="1"/>
</dbReference>
<comment type="function">
    <text evidence="2">Catalyzes the removal of elemental sulfur atoms from cysteine to produce alanine. Seems to participate in the biosynthesis of the nitrogenase metalloclusters by providing the inorganic sulfur required for the Fe-S core formation.</text>
</comment>
<comment type="similarity">
    <text evidence="3">Belongs to the class-V pyridoxal-phosphate-dependent aminotransferase family. NifS/IscS subfamily.</text>
</comment>
<dbReference type="PANTHER" id="PTHR11601:SF34">
    <property type="entry name" value="CYSTEINE DESULFURASE"/>
    <property type="match status" value="1"/>
</dbReference>
<dbReference type="PANTHER" id="PTHR11601">
    <property type="entry name" value="CYSTEINE DESULFURYLASE FAMILY MEMBER"/>
    <property type="match status" value="1"/>
</dbReference>